<keyword evidence="1" id="KW-0175">Coiled coil</keyword>
<reference evidence="3" key="1">
    <citation type="submission" date="2022-06" db="EMBL/GenBank/DDBJ databases">
        <title>New cyanobacteria of genus Symplocastrum in benthos of Lake Baikal.</title>
        <authorList>
            <person name="Sorokovikova E."/>
            <person name="Tikhonova I."/>
            <person name="Krasnopeev A."/>
            <person name="Evseev P."/>
            <person name="Gladkikh A."/>
            <person name="Belykh O."/>
        </authorList>
    </citation>
    <scope>NUCLEOTIDE SEQUENCE</scope>
    <source>
        <strain evidence="3">BBK-W-15</strain>
    </source>
</reference>
<dbReference type="Pfam" id="PF01926">
    <property type="entry name" value="MMR_HSR1"/>
    <property type="match status" value="1"/>
</dbReference>
<gene>
    <name evidence="3" type="ORF">NJ959_18300</name>
</gene>
<evidence type="ECO:0000313" key="3">
    <source>
        <dbReference type="EMBL" id="MCP2730385.1"/>
    </source>
</evidence>
<evidence type="ECO:0000313" key="4">
    <source>
        <dbReference type="Proteomes" id="UP001204953"/>
    </source>
</evidence>
<dbReference type="InterPro" id="IPR006073">
    <property type="entry name" value="GTP-bd"/>
</dbReference>
<evidence type="ECO:0000256" key="1">
    <source>
        <dbReference type="SAM" id="Coils"/>
    </source>
</evidence>
<organism evidence="3 4">
    <name type="scientific">Limnofasciculus baicalensis BBK-W-15</name>
    <dbReference type="NCBI Taxonomy" id="2699891"/>
    <lineage>
        <taxon>Bacteria</taxon>
        <taxon>Bacillati</taxon>
        <taxon>Cyanobacteriota</taxon>
        <taxon>Cyanophyceae</taxon>
        <taxon>Coleofasciculales</taxon>
        <taxon>Coleofasciculaceae</taxon>
        <taxon>Limnofasciculus</taxon>
        <taxon>Limnofasciculus baicalensis</taxon>
    </lineage>
</organism>
<evidence type="ECO:0000259" key="2">
    <source>
        <dbReference type="Pfam" id="PF01926"/>
    </source>
</evidence>
<dbReference type="Proteomes" id="UP001204953">
    <property type="component" value="Unassembled WGS sequence"/>
</dbReference>
<dbReference type="SUPFAM" id="SSF52540">
    <property type="entry name" value="P-loop containing nucleoside triphosphate hydrolases"/>
    <property type="match status" value="1"/>
</dbReference>
<sequence>MMPDNPKFEAAAVGKRFTNNCIKLDKLLAQNNSKKLLSIRQRMRNELRLYHDSGLLSVAFIGQYSAGKSTIISALTGRRDIAIDSDLTTDKTTDYDWNGIKLIDTPGLFTERQDHDDITYNAIAKSDLLVFCLTSMLFDSITVANFKQLAYEKGYRWKMMLVINKMSDEAGDDEQKIINYRHSLAEALHPYSLDEFPICFIDGKDYYEGIDTKDDFLIEVSRFATFIEKINIFVKYRGYLTRFDTPIRIALGCLDEAQLSIRSNSHQDSAFWEILTRLSRTVTKERDRFRTKIQGIILKMSSAIAKEGIILATSVGSDTDFEQLNQHAHFNIEKYYQEAGEKIVAAVSQSVASIKQQIEQLVQSNLVQIFIASQYNIKSAQNVGANLDSQRIQAQINWLNEIGKTAGVNLTSLGREKIPESQHSPQMVGKFLDFQLKPWRLVTLPKTISYHLYEDSTMNLSEITSQFNGIAKHLEYQIKLQLREFEGQIYNEIEQKIAEARQEEENAIVASNTWLKQLAFLRKDFNLILRYITTTTDIAVAFVG</sequence>
<feature type="coiled-coil region" evidence="1">
    <location>
        <begin position="483"/>
        <end position="510"/>
    </location>
</feature>
<feature type="domain" description="G" evidence="2">
    <location>
        <begin position="58"/>
        <end position="165"/>
    </location>
</feature>
<dbReference type="Gene3D" id="3.40.50.300">
    <property type="entry name" value="P-loop containing nucleotide triphosphate hydrolases"/>
    <property type="match status" value="1"/>
</dbReference>
<dbReference type="InterPro" id="IPR027417">
    <property type="entry name" value="P-loop_NTPase"/>
</dbReference>
<dbReference type="RefSeq" id="WP_254013145.1">
    <property type="nucleotide sequence ID" value="NZ_JAMZMM010000195.1"/>
</dbReference>
<dbReference type="GO" id="GO:0005525">
    <property type="term" value="F:GTP binding"/>
    <property type="evidence" value="ECO:0007669"/>
    <property type="project" value="InterPro"/>
</dbReference>
<keyword evidence="4" id="KW-1185">Reference proteome</keyword>
<protein>
    <submittedName>
        <fullName evidence="3">50S ribosome-binding GTPase</fullName>
    </submittedName>
</protein>
<comment type="caution">
    <text evidence="3">The sequence shown here is derived from an EMBL/GenBank/DDBJ whole genome shotgun (WGS) entry which is preliminary data.</text>
</comment>
<proteinExistence type="predicted"/>
<dbReference type="AlphaFoldDB" id="A0AAE3GTC8"/>
<name>A0AAE3GTC8_9CYAN</name>
<dbReference type="EMBL" id="JAMZMM010000195">
    <property type="protein sequence ID" value="MCP2730385.1"/>
    <property type="molecule type" value="Genomic_DNA"/>
</dbReference>
<accession>A0AAE3GTC8</accession>